<protein>
    <submittedName>
        <fullName evidence="1">Uncharacterized protein</fullName>
    </submittedName>
</protein>
<dbReference type="AlphaFoldDB" id="A0ABD1TTM8"/>
<keyword evidence="2" id="KW-1185">Reference proteome</keyword>
<comment type="caution">
    <text evidence="1">The sequence shown here is derived from an EMBL/GenBank/DDBJ whole genome shotgun (WGS) entry which is preliminary data.</text>
</comment>
<dbReference type="EMBL" id="JBFOLJ010000008">
    <property type="protein sequence ID" value="KAL2516084.1"/>
    <property type="molecule type" value="Genomic_DNA"/>
</dbReference>
<dbReference type="Proteomes" id="UP001604277">
    <property type="component" value="Unassembled WGS sequence"/>
</dbReference>
<reference evidence="2" key="1">
    <citation type="submission" date="2024-07" db="EMBL/GenBank/DDBJ databases">
        <title>Two chromosome-level genome assemblies of Korean endemic species Abeliophyllum distichum and Forsythia ovata (Oleaceae).</title>
        <authorList>
            <person name="Jang H."/>
        </authorList>
    </citation>
    <scope>NUCLEOTIDE SEQUENCE [LARGE SCALE GENOMIC DNA]</scope>
</reference>
<accession>A0ABD1TTM8</accession>
<sequence length="104" mass="12174">MATLKYEDTTLWASALQLGESLRSCPRTVYLNLNSEPPIIPGVLLEDFGQKVDLTRRFREVLLNYPKGTTIGSERFCRRLSPPTLWRHHYYFNQQNYDQSAYCL</sequence>
<organism evidence="1 2">
    <name type="scientific">Forsythia ovata</name>
    <dbReference type="NCBI Taxonomy" id="205694"/>
    <lineage>
        <taxon>Eukaryota</taxon>
        <taxon>Viridiplantae</taxon>
        <taxon>Streptophyta</taxon>
        <taxon>Embryophyta</taxon>
        <taxon>Tracheophyta</taxon>
        <taxon>Spermatophyta</taxon>
        <taxon>Magnoliopsida</taxon>
        <taxon>eudicotyledons</taxon>
        <taxon>Gunneridae</taxon>
        <taxon>Pentapetalae</taxon>
        <taxon>asterids</taxon>
        <taxon>lamiids</taxon>
        <taxon>Lamiales</taxon>
        <taxon>Oleaceae</taxon>
        <taxon>Forsythieae</taxon>
        <taxon>Forsythia</taxon>
    </lineage>
</organism>
<proteinExistence type="predicted"/>
<evidence type="ECO:0000313" key="2">
    <source>
        <dbReference type="Proteomes" id="UP001604277"/>
    </source>
</evidence>
<name>A0ABD1TTM8_9LAMI</name>
<gene>
    <name evidence="1" type="ORF">Fot_30055</name>
</gene>
<evidence type="ECO:0000313" key="1">
    <source>
        <dbReference type="EMBL" id="KAL2516084.1"/>
    </source>
</evidence>